<evidence type="ECO:0000313" key="2">
    <source>
        <dbReference type="Proteomes" id="UP000308230"/>
    </source>
</evidence>
<keyword evidence="2" id="KW-1185">Reference proteome</keyword>
<accession>A0A5R9EW67</accession>
<dbReference type="Proteomes" id="UP000308230">
    <property type="component" value="Unassembled WGS sequence"/>
</dbReference>
<reference evidence="1 2" key="1">
    <citation type="submission" date="2019-04" db="EMBL/GenBank/DDBJ databases">
        <title>Bacillus caeni sp. nov., a bacterium isolated from mangrove sediment.</title>
        <authorList>
            <person name="Huang H."/>
            <person name="Mo K."/>
            <person name="Hu Y."/>
        </authorList>
    </citation>
    <scope>NUCLEOTIDE SEQUENCE [LARGE SCALE GENOMIC DNA]</scope>
    <source>
        <strain evidence="1 2">HB172195</strain>
    </source>
</reference>
<proteinExistence type="predicted"/>
<evidence type="ECO:0000313" key="1">
    <source>
        <dbReference type="EMBL" id="TLS35482.1"/>
    </source>
</evidence>
<organism evidence="1 2">
    <name type="scientific">Exobacillus caeni</name>
    <dbReference type="NCBI Taxonomy" id="2574798"/>
    <lineage>
        <taxon>Bacteria</taxon>
        <taxon>Bacillati</taxon>
        <taxon>Bacillota</taxon>
        <taxon>Bacilli</taxon>
        <taxon>Bacillales</taxon>
        <taxon>Guptibacillaceae</taxon>
        <taxon>Exobacillus</taxon>
    </lineage>
</organism>
<dbReference type="AlphaFoldDB" id="A0A5R9EW67"/>
<dbReference type="InterPro" id="IPR019667">
    <property type="entry name" value="Uncharacterised_YbaK"/>
</dbReference>
<name>A0A5R9EW67_9BACL</name>
<comment type="caution">
    <text evidence="1">The sequence shown here is derived from an EMBL/GenBank/DDBJ whole genome shotgun (WGS) entry which is preliminary data.</text>
</comment>
<dbReference type="RefSeq" id="WP_138128725.1">
    <property type="nucleotide sequence ID" value="NZ_SWLG01000020.1"/>
</dbReference>
<protein>
    <submittedName>
        <fullName evidence="1">DUF2521 family protein</fullName>
    </submittedName>
</protein>
<dbReference type="Pfam" id="PF10730">
    <property type="entry name" value="DUF2521"/>
    <property type="match status" value="1"/>
</dbReference>
<sequence>MNVITTFKEKHRKKQMKFEKRVLMEISLEEITKDIQKIFSPFFSTSILYKGDIENLCIDIAIEAYLLGAEFSKFSYYGETIGQVRDRSYTFEQALIEALFDYWLFWKSSNQSSEESIYTGCEAFVNKWWMEGFQNGVKRHRLRLH</sequence>
<gene>
    <name evidence="1" type="ORF">FCL54_19840</name>
</gene>
<dbReference type="OrthoDB" id="2915109at2"/>
<dbReference type="EMBL" id="SWLG01000020">
    <property type="protein sequence ID" value="TLS35482.1"/>
    <property type="molecule type" value="Genomic_DNA"/>
</dbReference>